<keyword evidence="7" id="KW-0653">Protein transport</keyword>
<protein>
    <submittedName>
        <fullName evidence="12">TonB family protein</fullName>
    </submittedName>
</protein>
<keyword evidence="5" id="KW-0997">Cell inner membrane</keyword>
<keyword evidence="13" id="KW-1185">Reference proteome</keyword>
<dbReference type="InterPro" id="IPR051045">
    <property type="entry name" value="TonB-dependent_transducer"/>
</dbReference>
<reference evidence="12 13" key="1">
    <citation type="submission" date="2020-06" db="EMBL/GenBank/DDBJ databases">
        <authorList>
            <person name="Hwang Y.J."/>
        </authorList>
    </citation>
    <scope>NUCLEOTIDE SEQUENCE [LARGE SCALE GENOMIC DNA]</scope>
    <source>
        <strain evidence="12 13">KUDC8001</strain>
    </source>
</reference>
<comment type="subcellular location">
    <subcellularLocation>
        <location evidence="1">Cell inner membrane</location>
        <topology evidence="1">Single-pass membrane protein</topology>
        <orientation evidence="1">Periplasmic side</orientation>
    </subcellularLocation>
</comment>
<dbReference type="Pfam" id="PF03544">
    <property type="entry name" value="TonB_C"/>
    <property type="match status" value="1"/>
</dbReference>
<evidence type="ECO:0000256" key="3">
    <source>
        <dbReference type="ARBA" id="ARBA00022448"/>
    </source>
</evidence>
<dbReference type="PANTHER" id="PTHR33446:SF2">
    <property type="entry name" value="PROTEIN TONB"/>
    <property type="match status" value="1"/>
</dbReference>
<keyword evidence="9" id="KW-0472">Membrane</keyword>
<evidence type="ECO:0000256" key="7">
    <source>
        <dbReference type="ARBA" id="ARBA00022927"/>
    </source>
</evidence>
<evidence type="ECO:0000259" key="11">
    <source>
        <dbReference type="PROSITE" id="PS52015"/>
    </source>
</evidence>
<keyword evidence="10" id="KW-0732">Signal</keyword>
<dbReference type="NCBIfam" id="TIGR01352">
    <property type="entry name" value="tonB_Cterm"/>
    <property type="match status" value="1"/>
</dbReference>
<keyword evidence="6" id="KW-0812">Transmembrane</keyword>
<accession>A0A7L7LAF2</accession>
<dbReference type="Gene3D" id="3.30.1150.10">
    <property type="match status" value="1"/>
</dbReference>
<keyword evidence="4" id="KW-1003">Cell membrane</keyword>
<feature type="signal peptide" evidence="10">
    <location>
        <begin position="1"/>
        <end position="35"/>
    </location>
</feature>
<feature type="chain" id="PRO_5029684631" evidence="10">
    <location>
        <begin position="36"/>
        <end position="172"/>
    </location>
</feature>
<feature type="domain" description="TonB C-terminal" evidence="11">
    <location>
        <begin position="82"/>
        <end position="172"/>
    </location>
</feature>
<evidence type="ECO:0000313" key="13">
    <source>
        <dbReference type="Proteomes" id="UP000514509"/>
    </source>
</evidence>
<evidence type="ECO:0000256" key="8">
    <source>
        <dbReference type="ARBA" id="ARBA00022989"/>
    </source>
</evidence>
<dbReference type="PROSITE" id="PS52015">
    <property type="entry name" value="TONB_CTD"/>
    <property type="match status" value="1"/>
</dbReference>
<organism evidence="12 13">
    <name type="scientific">Adhaeribacter radiodurans</name>
    <dbReference type="NCBI Taxonomy" id="2745197"/>
    <lineage>
        <taxon>Bacteria</taxon>
        <taxon>Pseudomonadati</taxon>
        <taxon>Bacteroidota</taxon>
        <taxon>Cytophagia</taxon>
        <taxon>Cytophagales</taxon>
        <taxon>Hymenobacteraceae</taxon>
        <taxon>Adhaeribacter</taxon>
    </lineage>
</organism>
<evidence type="ECO:0000256" key="5">
    <source>
        <dbReference type="ARBA" id="ARBA00022519"/>
    </source>
</evidence>
<evidence type="ECO:0000256" key="9">
    <source>
        <dbReference type="ARBA" id="ARBA00023136"/>
    </source>
</evidence>
<keyword evidence="8" id="KW-1133">Transmembrane helix</keyword>
<evidence type="ECO:0000256" key="4">
    <source>
        <dbReference type="ARBA" id="ARBA00022475"/>
    </source>
</evidence>
<evidence type="ECO:0000256" key="2">
    <source>
        <dbReference type="ARBA" id="ARBA00006555"/>
    </source>
</evidence>
<evidence type="ECO:0000256" key="1">
    <source>
        <dbReference type="ARBA" id="ARBA00004383"/>
    </source>
</evidence>
<evidence type="ECO:0000256" key="10">
    <source>
        <dbReference type="SAM" id="SignalP"/>
    </source>
</evidence>
<gene>
    <name evidence="12" type="ORF">HUW48_18010</name>
</gene>
<dbReference type="GO" id="GO:0055085">
    <property type="term" value="P:transmembrane transport"/>
    <property type="evidence" value="ECO:0007669"/>
    <property type="project" value="InterPro"/>
</dbReference>
<dbReference type="Proteomes" id="UP000514509">
    <property type="component" value="Chromosome"/>
</dbReference>
<dbReference type="AlphaFoldDB" id="A0A7L7LAF2"/>
<dbReference type="InterPro" id="IPR006260">
    <property type="entry name" value="TonB/TolA_C"/>
</dbReference>
<name>A0A7L7LAF2_9BACT</name>
<dbReference type="InterPro" id="IPR037682">
    <property type="entry name" value="TonB_C"/>
</dbReference>
<dbReference type="GO" id="GO:0098797">
    <property type="term" value="C:plasma membrane protein complex"/>
    <property type="evidence" value="ECO:0007669"/>
    <property type="project" value="TreeGrafter"/>
</dbReference>
<proteinExistence type="inferred from homology"/>
<evidence type="ECO:0000313" key="12">
    <source>
        <dbReference type="EMBL" id="QMU29800.1"/>
    </source>
</evidence>
<reference evidence="12 13" key="2">
    <citation type="submission" date="2020-08" db="EMBL/GenBank/DDBJ databases">
        <title>Adhaeribacter dokdonensis sp. nov., isolated from the rhizosphere of Elymus tsukushiensis, a plant native to the Dokdo Islands, Republic of Korea.</title>
        <authorList>
            <person name="Ghim S.Y."/>
        </authorList>
    </citation>
    <scope>NUCLEOTIDE SEQUENCE [LARGE SCALE GENOMIC DNA]</scope>
    <source>
        <strain evidence="12 13">KUDC8001</strain>
    </source>
</reference>
<keyword evidence="3" id="KW-0813">Transport</keyword>
<dbReference type="PANTHER" id="PTHR33446">
    <property type="entry name" value="PROTEIN TONB-RELATED"/>
    <property type="match status" value="1"/>
</dbReference>
<evidence type="ECO:0000256" key="6">
    <source>
        <dbReference type="ARBA" id="ARBA00022692"/>
    </source>
</evidence>
<dbReference type="GO" id="GO:0031992">
    <property type="term" value="F:energy transducer activity"/>
    <property type="evidence" value="ECO:0007669"/>
    <property type="project" value="TreeGrafter"/>
</dbReference>
<sequence length="172" mass="19383">MKMQTNYFTLSWKQVNFTLFLSLASIMLLSGNAGANNFKTGFMGNTYSLKSKMLRKVPIFKQQVAPEDTVYKDVEQLPQFPGGLKKMYQFLANNIRHPGKSARVASDGTVIAKFIVTDQGKIKDLKIEQSINPQVDAETLRVIKLMPDWEAGKQNGKSVNVEYTLPIRFATQ</sequence>
<dbReference type="EMBL" id="CP055153">
    <property type="protein sequence ID" value="QMU29800.1"/>
    <property type="molecule type" value="Genomic_DNA"/>
</dbReference>
<dbReference type="GO" id="GO:0015031">
    <property type="term" value="P:protein transport"/>
    <property type="evidence" value="ECO:0007669"/>
    <property type="project" value="UniProtKB-KW"/>
</dbReference>
<dbReference type="SUPFAM" id="SSF74653">
    <property type="entry name" value="TolA/TonB C-terminal domain"/>
    <property type="match status" value="1"/>
</dbReference>
<dbReference type="KEGG" id="add:HUW48_18010"/>
<comment type="similarity">
    <text evidence="2">Belongs to the TonB family.</text>
</comment>
<dbReference type="RefSeq" id="WP_182412260.1">
    <property type="nucleotide sequence ID" value="NZ_CP055153.1"/>
</dbReference>